<accession>A0ABY6LIT5</accession>
<dbReference type="PANTHER" id="PTHR46060:SF1">
    <property type="entry name" value="MARINER MOS1 TRANSPOSASE-LIKE PROTEIN"/>
    <property type="match status" value="1"/>
</dbReference>
<evidence type="ECO:0000313" key="2">
    <source>
        <dbReference type="EMBL" id="UYV80117.1"/>
    </source>
</evidence>
<keyword evidence="3" id="KW-1185">Reference proteome</keyword>
<keyword evidence="1" id="KW-0732">Signal</keyword>
<evidence type="ECO:0000256" key="1">
    <source>
        <dbReference type="SAM" id="SignalP"/>
    </source>
</evidence>
<dbReference type="InterPro" id="IPR036397">
    <property type="entry name" value="RNaseH_sf"/>
</dbReference>
<protein>
    <recommendedName>
        <fullName evidence="4">Transposase</fullName>
    </recommendedName>
</protein>
<feature type="signal peptide" evidence="1">
    <location>
        <begin position="1"/>
        <end position="22"/>
    </location>
</feature>
<dbReference type="Proteomes" id="UP001235939">
    <property type="component" value="Chromosome 18"/>
</dbReference>
<proteinExistence type="predicted"/>
<dbReference type="Gene3D" id="3.30.420.10">
    <property type="entry name" value="Ribonuclease H-like superfamily/Ribonuclease H"/>
    <property type="match status" value="1"/>
</dbReference>
<name>A0ABY6LIT5_9ARAC</name>
<sequence length="193" mass="22650">MAIVFWDMQVVVLIAFIEEGSTVNGFRYAITLSNLREAIRKKSKIPLKSVNYKYLEEGQTINKESYLNIMRRVRESTRLKRREMWSSKNWINHHDNAPPHTATPVLTYLAKHGIQILQQPPYSPDLASNDFFLFPKLKMALKGRRFDTRESIIVDLKKVLKNIPKDAFSKCFTSWEKKWKLCIDAGGDYFEKY</sequence>
<dbReference type="PANTHER" id="PTHR46060">
    <property type="entry name" value="MARINER MOS1 TRANSPOSASE-LIKE PROTEIN"/>
    <property type="match status" value="1"/>
</dbReference>
<gene>
    <name evidence="2" type="ORF">LAZ67_18001756</name>
</gene>
<feature type="chain" id="PRO_5045975834" description="Transposase" evidence="1">
    <location>
        <begin position="23"/>
        <end position="193"/>
    </location>
</feature>
<dbReference type="Pfam" id="PF01359">
    <property type="entry name" value="Transposase_1"/>
    <property type="match status" value="1"/>
</dbReference>
<dbReference type="InterPro" id="IPR001888">
    <property type="entry name" value="Transposase_1"/>
</dbReference>
<reference evidence="2 3" key="1">
    <citation type="submission" date="2022-01" db="EMBL/GenBank/DDBJ databases">
        <title>A chromosomal length assembly of Cordylochernes scorpioides.</title>
        <authorList>
            <person name="Zeh D."/>
            <person name="Zeh J."/>
        </authorList>
    </citation>
    <scope>NUCLEOTIDE SEQUENCE [LARGE SCALE GENOMIC DNA]</scope>
    <source>
        <strain evidence="2">IN4F17</strain>
        <tissue evidence="2">Whole Body</tissue>
    </source>
</reference>
<dbReference type="EMBL" id="CP092880">
    <property type="protein sequence ID" value="UYV80117.1"/>
    <property type="molecule type" value="Genomic_DNA"/>
</dbReference>
<evidence type="ECO:0000313" key="3">
    <source>
        <dbReference type="Proteomes" id="UP001235939"/>
    </source>
</evidence>
<dbReference type="InterPro" id="IPR052709">
    <property type="entry name" value="Transposase-MT_Hybrid"/>
</dbReference>
<evidence type="ECO:0008006" key="4">
    <source>
        <dbReference type="Google" id="ProtNLM"/>
    </source>
</evidence>
<organism evidence="2 3">
    <name type="scientific">Cordylochernes scorpioides</name>
    <dbReference type="NCBI Taxonomy" id="51811"/>
    <lineage>
        <taxon>Eukaryota</taxon>
        <taxon>Metazoa</taxon>
        <taxon>Ecdysozoa</taxon>
        <taxon>Arthropoda</taxon>
        <taxon>Chelicerata</taxon>
        <taxon>Arachnida</taxon>
        <taxon>Pseudoscorpiones</taxon>
        <taxon>Cheliferoidea</taxon>
        <taxon>Chernetidae</taxon>
        <taxon>Cordylochernes</taxon>
    </lineage>
</organism>